<dbReference type="Pfam" id="PF10003">
    <property type="entry name" value="DUF2244"/>
    <property type="match status" value="1"/>
</dbReference>
<dbReference type="RefSeq" id="WP_164627796.1">
    <property type="nucleotide sequence ID" value="NZ_JAAIVJ010000016.1"/>
</dbReference>
<organism evidence="2 3">
    <name type="scientific">Tabrizicola oligotrophica</name>
    <dbReference type="NCBI Taxonomy" id="2710650"/>
    <lineage>
        <taxon>Bacteria</taxon>
        <taxon>Pseudomonadati</taxon>
        <taxon>Pseudomonadota</taxon>
        <taxon>Alphaproteobacteria</taxon>
        <taxon>Rhodobacterales</taxon>
        <taxon>Paracoccaceae</taxon>
        <taxon>Tabrizicola</taxon>
    </lineage>
</organism>
<evidence type="ECO:0000313" key="3">
    <source>
        <dbReference type="Proteomes" id="UP000477782"/>
    </source>
</evidence>
<reference evidence="2 3" key="1">
    <citation type="submission" date="2020-02" db="EMBL/GenBank/DDBJ databases">
        <authorList>
            <person name="Chen W.-M."/>
        </authorList>
    </citation>
    <scope>NUCLEOTIDE SEQUENCE [LARGE SCALE GENOMIC DNA]</scope>
    <source>
        <strain evidence="2 3">KMS-5</strain>
    </source>
</reference>
<sequence>MPYEWLPPDGDTCRLQLWPYRSLPRRGMVWFLGGTALCIGVPLLGLLGSPVLWGLLPFLVATIAAIWWALERSFSDAEIVEDLTLRPGLVTLTRHGPKGRRQDWQANPHWVRLTLYATDGPVPQYLTLTGEGREVELGAFLSEAERTSLRGELAAALADLRRAGPDPA</sequence>
<comment type="caution">
    <text evidence="2">The sequence shown here is derived from an EMBL/GenBank/DDBJ whole genome shotgun (WGS) entry which is preliminary data.</text>
</comment>
<feature type="transmembrane region" description="Helical" evidence="1">
    <location>
        <begin position="51"/>
        <end position="70"/>
    </location>
</feature>
<dbReference type="EMBL" id="JAAIVJ010000016">
    <property type="protein sequence ID" value="NEY91931.1"/>
    <property type="molecule type" value="Genomic_DNA"/>
</dbReference>
<keyword evidence="1" id="KW-0812">Transmembrane</keyword>
<proteinExistence type="predicted"/>
<gene>
    <name evidence="2" type="ORF">G4Z14_16700</name>
</gene>
<protein>
    <submittedName>
        <fullName evidence="2">DUF2244 domain-containing protein</fullName>
    </submittedName>
</protein>
<keyword evidence="1" id="KW-0472">Membrane</keyword>
<evidence type="ECO:0000313" key="2">
    <source>
        <dbReference type="EMBL" id="NEY91931.1"/>
    </source>
</evidence>
<name>A0A6M0QY80_9RHOB</name>
<keyword evidence="1" id="KW-1133">Transmembrane helix</keyword>
<dbReference type="InterPro" id="IPR019253">
    <property type="entry name" value="DUF2244_TM"/>
</dbReference>
<dbReference type="AlphaFoldDB" id="A0A6M0QY80"/>
<accession>A0A6M0QY80</accession>
<dbReference type="Proteomes" id="UP000477782">
    <property type="component" value="Unassembled WGS sequence"/>
</dbReference>
<feature type="transmembrane region" description="Helical" evidence="1">
    <location>
        <begin position="27"/>
        <end position="45"/>
    </location>
</feature>
<evidence type="ECO:0000256" key="1">
    <source>
        <dbReference type="SAM" id="Phobius"/>
    </source>
</evidence>
<keyword evidence="3" id="KW-1185">Reference proteome</keyword>